<proteinExistence type="inferred from homology"/>
<evidence type="ECO:0000259" key="2">
    <source>
        <dbReference type="SMART" id="SM00822"/>
    </source>
</evidence>
<dbReference type="EC" id="1.1.1.47" evidence="4"/>
<dbReference type="Pfam" id="PF13561">
    <property type="entry name" value="adh_short_C2"/>
    <property type="match status" value="1"/>
</dbReference>
<dbReference type="EMBL" id="JAVVDO010000003">
    <property type="protein sequence ID" value="MDT8330122.1"/>
    <property type="molecule type" value="Genomic_DNA"/>
</dbReference>
<keyword evidence="4" id="KW-0560">Oxidoreductase</keyword>
<evidence type="ECO:0000313" key="6">
    <source>
        <dbReference type="Proteomes" id="UP001258945"/>
    </source>
</evidence>
<keyword evidence="6" id="KW-1185">Reference proteome</keyword>
<dbReference type="RefSeq" id="WP_075798880.1">
    <property type="nucleotide sequence ID" value="NZ_CP015583.1"/>
</dbReference>
<feature type="domain" description="Ketoreductase" evidence="2">
    <location>
        <begin position="8"/>
        <end position="200"/>
    </location>
</feature>
<dbReference type="PRINTS" id="PR00081">
    <property type="entry name" value="GDHRDH"/>
</dbReference>
<reference evidence="3 5" key="1">
    <citation type="submission" date="2016-05" db="EMBL/GenBank/DDBJ databases">
        <title>Complete Genome and Methylome Analysis of Psychrotrophic Bacterial Isolates from Antarctic Lake Untersee.</title>
        <authorList>
            <person name="Fomenkov A."/>
            <person name="Akimov V.N."/>
            <person name="Vasilyeva L.V."/>
            <person name="Andersen D."/>
            <person name="Vincze T."/>
            <person name="Roberts R.J."/>
        </authorList>
    </citation>
    <scope>NUCLEOTIDE SEQUENCE [LARGE SCALE GENOMIC DNA]</scope>
    <source>
        <strain evidence="3 5">U14-5</strain>
    </source>
</reference>
<dbReference type="Proteomes" id="UP000185494">
    <property type="component" value="Chromosome 1"/>
</dbReference>
<evidence type="ECO:0000313" key="5">
    <source>
        <dbReference type="Proteomes" id="UP000185494"/>
    </source>
</evidence>
<dbReference type="STRING" id="257708.RGI145_14275"/>
<dbReference type="PANTHER" id="PTHR42760">
    <property type="entry name" value="SHORT-CHAIN DEHYDROGENASES/REDUCTASES FAMILY MEMBER"/>
    <property type="match status" value="1"/>
</dbReference>
<dbReference type="Gene3D" id="3.40.50.720">
    <property type="entry name" value="NAD(P)-binding Rossmann-like Domain"/>
    <property type="match status" value="1"/>
</dbReference>
<dbReference type="GO" id="GO:0047936">
    <property type="term" value="F:glucose 1-dehydrogenase [NAD(P)+] activity"/>
    <property type="evidence" value="ECO:0007669"/>
    <property type="project" value="UniProtKB-EC"/>
</dbReference>
<dbReference type="PANTHER" id="PTHR42760:SF132">
    <property type="entry name" value="SHORT-CHAIN DEHYDROGENASE_REDUCTASE FAMILY PROTEIN"/>
    <property type="match status" value="1"/>
</dbReference>
<evidence type="ECO:0000313" key="3">
    <source>
        <dbReference type="EMBL" id="APT58103.1"/>
    </source>
</evidence>
<name>A0A1L7AH40_9PROT</name>
<evidence type="ECO:0000313" key="4">
    <source>
        <dbReference type="EMBL" id="MDT8330122.1"/>
    </source>
</evidence>
<dbReference type="eggNOG" id="COG1028">
    <property type="taxonomic scope" value="Bacteria"/>
</dbReference>
<reference evidence="4 6" key="2">
    <citation type="journal article" date="2019" name="Microb. Pathog.">
        <title>Comparison of VITEK 2, MALDI-TOF MS, 16S rRNA gene sequencing, and whole-genome sequencing for identification of Roseomonas mucosa.</title>
        <authorList>
            <person name="Rudolph W.W."/>
            <person name="Gunzer F."/>
            <person name="Trauth M."/>
            <person name="Bunk B."/>
            <person name="Bigge R."/>
            <person name="Schrottner P."/>
        </authorList>
    </citation>
    <scope>NUCLEOTIDE SEQUENCE [LARGE SCALE GENOMIC DNA]</scope>
    <source>
        <strain evidence="4 6">DSM 103800</strain>
    </source>
</reference>
<organism evidence="3 5">
    <name type="scientific">Roseomonas gilardii</name>
    <dbReference type="NCBI Taxonomy" id="257708"/>
    <lineage>
        <taxon>Bacteria</taxon>
        <taxon>Pseudomonadati</taxon>
        <taxon>Pseudomonadota</taxon>
        <taxon>Alphaproteobacteria</taxon>
        <taxon>Acetobacterales</taxon>
        <taxon>Roseomonadaceae</taxon>
        <taxon>Roseomonas</taxon>
    </lineage>
</organism>
<dbReference type="NCBIfam" id="NF005559">
    <property type="entry name" value="PRK07231.1"/>
    <property type="match status" value="1"/>
</dbReference>
<dbReference type="InterPro" id="IPR002347">
    <property type="entry name" value="SDR_fam"/>
</dbReference>
<gene>
    <name evidence="3" type="ORF">RGI145_14275</name>
    <name evidence="4" type="ORF">RQ831_03585</name>
</gene>
<dbReference type="InterPro" id="IPR057326">
    <property type="entry name" value="KR_dom"/>
</dbReference>
<dbReference type="PRINTS" id="PR00080">
    <property type="entry name" value="SDRFAMILY"/>
</dbReference>
<dbReference type="Proteomes" id="UP001258945">
    <property type="component" value="Unassembled WGS sequence"/>
</dbReference>
<reference evidence="4" key="3">
    <citation type="submission" date="2023-09" db="EMBL/GenBank/DDBJ databases">
        <authorList>
            <person name="Schober I."/>
            <person name="Bunk B."/>
        </authorList>
    </citation>
    <scope>NUCLEOTIDE SEQUENCE</scope>
    <source>
        <strain evidence="4">DSM 103800</strain>
    </source>
</reference>
<dbReference type="SUPFAM" id="SSF51735">
    <property type="entry name" value="NAD(P)-binding Rossmann-fold domains"/>
    <property type="match status" value="1"/>
</dbReference>
<dbReference type="AlphaFoldDB" id="A0A1L7AH40"/>
<sequence>MDCRLDGQVALVTGASSGIGTGVARGLAAAGAAVIVNYHSGREPAEALVAEIEGQGGRAVAVQADVSDPDAVAALFARGAEAMGAIDIVVANSGIQKDAPATELTVEDWRKVIDTNLTGQFLCAQAGIRQFLKQRDRKLSRALGKIIHMSSVHEVIPWAGHVNYAASKGGIALMMRTLAQEMAGQRIRINAIAPGAIATRINAENVAGEAGKRLLELIPYGRVGDVEDIANAAVWLASDMSDYVVGTTITVDGGMCLYPGFRDNG</sequence>
<evidence type="ECO:0000256" key="1">
    <source>
        <dbReference type="ARBA" id="ARBA00006484"/>
    </source>
</evidence>
<dbReference type="EMBL" id="CP015583">
    <property type="protein sequence ID" value="APT58103.1"/>
    <property type="molecule type" value="Genomic_DNA"/>
</dbReference>
<dbReference type="FunFam" id="3.40.50.720:FF:000084">
    <property type="entry name" value="Short-chain dehydrogenase reductase"/>
    <property type="match status" value="1"/>
</dbReference>
<dbReference type="PROSITE" id="PS00061">
    <property type="entry name" value="ADH_SHORT"/>
    <property type="match status" value="1"/>
</dbReference>
<dbReference type="SMART" id="SM00822">
    <property type="entry name" value="PKS_KR"/>
    <property type="match status" value="1"/>
</dbReference>
<dbReference type="InterPro" id="IPR036291">
    <property type="entry name" value="NAD(P)-bd_dom_sf"/>
</dbReference>
<dbReference type="KEGG" id="rgi:RGI145_14275"/>
<protein>
    <submittedName>
        <fullName evidence="4">Glucose 1-dehydrogenase</fullName>
        <ecNumber evidence="4">1.1.1.47</ecNumber>
    </submittedName>
    <submittedName>
        <fullName evidence="3">Sugar dehydrogenase</fullName>
    </submittedName>
</protein>
<comment type="similarity">
    <text evidence="1">Belongs to the short-chain dehydrogenases/reductases (SDR) family.</text>
</comment>
<dbReference type="InterPro" id="IPR020904">
    <property type="entry name" value="Sc_DH/Rdtase_CS"/>
</dbReference>
<accession>A0A1L7AH40</accession>